<comment type="caution">
    <text evidence="2">The sequence shown here is derived from an EMBL/GenBank/DDBJ whole genome shotgun (WGS) entry which is preliminary data.</text>
</comment>
<dbReference type="RefSeq" id="WP_349181175.1">
    <property type="nucleotide sequence ID" value="NZ_JBBNGS010000001.1"/>
</dbReference>
<dbReference type="PROSITE" id="PS50995">
    <property type="entry name" value="HTH_MARR_2"/>
    <property type="match status" value="1"/>
</dbReference>
<dbReference type="PANTHER" id="PTHR33164:SF43">
    <property type="entry name" value="HTH-TYPE TRANSCRIPTIONAL REPRESSOR YETL"/>
    <property type="match status" value="1"/>
</dbReference>
<proteinExistence type="predicted"/>
<reference evidence="2 3" key="1">
    <citation type="submission" date="2024-04" db="EMBL/GenBank/DDBJ databases">
        <title>Human intestinal bacterial collection.</title>
        <authorList>
            <person name="Pauvert C."/>
            <person name="Hitch T.C.A."/>
            <person name="Clavel T."/>
        </authorList>
    </citation>
    <scope>NUCLEOTIDE SEQUENCE [LARGE SCALE GENOMIC DNA]</scope>
    <source>
        <strain evidence="2 3">CLA-AA-H197</strain>
    </source>
</reference>
<feature type="domain" description="HTH marR-type" evidence="1">
    <location>
        <begin position="1"/>
        <end position="139"/>
    </location>
</feature>
<organism evidence="2 3">
    <name type="scientific">Paratractidigestivibacter faecalis</name>
    <dbReference type="NCBI Taxonomy" id="2292441"/>
    <lineage>
        <taxon>Bacteria</taxon>
        <taxon>Bacillati</taxon>
        <taxon>Actinomycetota</taxon>
        <taxon>Coriobacteriia</taxon>
        <taxon>Coriobacteriales</taxon>
        <taxon>Atopobiaceae</taxon>
        <taxon>Paratractidigestivibacter</taxon>
    </lineage>
</organism>
<dbReference type="Gene3D" id="1.10.10.10">
    <property type="entry name" value="Winged helix-like DNA-binding domain superfamily/Winged helix DNA-binding domain"/>
    <property type="match status" value="1"/>
</dbReference>
<dbReference type="EMBL" id="JBBNGS010000001">
    <property type="protein sequence ID" value="MEQ2636816.1"/>
    <property type="molecule type" value="Genomic_DNA"/>
</dbReference>
<evidence type="ECO:0000259" key="1">
    <source>
        <dbReference type="PROSITE" id="PS50995"/>
    </source>
</evidence>
<dbReference type="InterPro" id="IPR000835">
    <property type="entry name" value="HTH_MarR-typ"/>
</dbReference>
<dbReference type="SMART" id="SM00347">
    <property type="entry name" value="HTH_MARR"/>
    <property type="match status" value="1"/>
</dbReference>
<dbReference type="InterPro" id="IPR036388">
    <property type="entry name" value="WH-like_DNA-bd_sf"/>
</dbReference>
<gene>
    <name evidence="2" type="ORF">AAAT05_00405</name>
</gene>
<dbReference type="InterPro" id="IPR036390">
    <property type="entry name" value="WH_DNA-bd_sf"/>
</dbReference>
<evidence type="ECO:0000313" key="3">
    <source>
        <dbReference type="Proteomes" id="UP001478817"/>
    </source>
</evidence>
<dbReference type="SUPFAM" id="SSF46785">
    <property type="entry name" value="Winged helix' DNA-binding domain"/>
    <property type="match status" value="1"/>
</dbReference>
<dbReference type="Proteomes" id="UP001478817">
    <property type="component" value="Unassembled WGS sequence"/>
</dbReference>
<dbReference type="PANTHER" id="PTHR33164">
    <property type="entry name" value="TRANSCRIPTIONAL REGULATOR, MARR FAMILY"/>
    <property type="match status" value="1"/>
</dbReference>
<name>A0ABV1ID48_9ACTN</name>
<evidence type="ECO:0000313" key="2">
    <source>
        <dbReference type="EMBL" id="MEQ2636816.1"/>
    </source>
</evidence>
<dbReference type="Pfam" id="PF12802">
    <property type="entry name" value="MarR_2"/>
    <property type="match status" value="1"/>
</dbReference>
<protein>
    <submittedName>
        <fullName evidence="2">MarR family transcriptional regulator</fullName>
    </submittedName>
</protein>
<dbReference type="InterPro" id="IPR039422">
    <property type="entry name" value="MarR/SlyA-like"/>
</dbReference>
<accession>A0ABV1ID48</accession>
<keyword evidence="3" id="KW-1185">Reference proteome</keyword>
<sequence length="146" mass="16090">MQEESRFEDFVGLIGAIDKEIQRIKTAELARFGLRASDLMVVYYLEKNPEGLTGADLARLADVDRAAVSRTVTRLAADGFVEVGEESTRYRAPIRLTEKGYAAMAEVNGLISQIVRQAGGGLLDEQRRSLYASLESVLGQLRVIAR</sequence>